<dbReference type="EMBL" id="JAVLET010000001">
    <property type="protein sequence ID" value="KAL0476205.1"/>
    <property type="molecule type" value="Genomic_DNA"/>
</dbReference>
<comment type="similarity">
    <text evidence="3">Belongs to the bZIP family.</text>
</comment>
<evidence type="ECO:0000256" key="8">
    <source>
        <dbReference type="ARBA" id="ARBA00044067"/>
    </source>
</evidence>
<evidence type="ECO:0000256" key="5">
    <source>
        <dbReference type="ARBA" id="ARBA00023125"/>
    </source>
</evidence>
<keyword evidence="5" id="KW-0238">DNA-binding</keyword>
<protein>
    <recommendedName>
        <fullName evidence="8">Putative transcription factor kapC</fullName>
    </recommendedName>
</protein>
<dbReference type="InterPro" id="IPR046347">
    <property type="entry name" value="bZIP_sf"/>
</dbReference>
<proteinExistence type="inferred from homology"/>
<comment type="caution">
    <text evidence="11">The sequence shown here is derived from an EMBL/GenBank/DDBJ whole genome shotgun (WGS) entry which is preliminary data.</text>
</comment>
<dbReference type="PROSITE" id="PS50217">
    <property type="entry name" value="BZIP"/>
    <property type="match status" value="1"/>
</dbReference>
<evidence type="ECO:0000256" key="3">
    <source>
        <dbReference type="ARBA" id="ARBA00007163"/>
    </source>
</evidence>
<name>A0ABR3DU72_NEUIN</name>
<dbReference type="Gene3D" id="1.20.5.170">
    <property type="match status" value="1"/>
</dbReference>
<evidence type="ECO:0000313" key="11">
    <source>
        <dbReference type="EMBL" id="KAL0476205.1"/>
    </source>
</evidence>
<dbReference type="PANTHER" id="PTHR40621">
    <property type="entry name" value="TRANSCRIPTION FACTOR KAPC-RELATED"/>
    <property type="match status" value="1"/>
</dbReference>
<evidence type="ECO:0000256" key="7">
    <source>
        <dbReference type="ARBA" id="ARBA00023242"/>
    </source>
</evidence>
<keyword evidence="4" id="KW-0805">Transcription regulation</keyword>
<evidence type="ECO:0000256" key="1">
    <source>
        <dbReference type="ARBA" id="ARBA00004049"/>
    </source>
</evidence>
<dbReference type="Pfam" id="PF00170">
    <property type="entry name" value="bZIP_1"/>
    <property type="match status" value="1"/>
</dbReference>
<evidence type="ECO:0000256" key="9">
    <source>
        <dbReference type="SAM" id="MobiDB-lite"/>
    </source>
</evidence>
<keyword evidence="7" id="KW-0539">Nucleus</keyword>
<gene>
    <name evidence="11" type="ORF">QR685DRAFT_72227</name>
</gene>
<keyword evidence="6" id="KW-0804">Transcription</keyword>
<evidence type="ECO:0000313" key="12">
    <source>
        <dbReference type="Proteomes" id="UP001451303"/>
    </source>
</evidence>
<dbReference type="CDD" id="cd14688">
    <property type="entry name" value="bZIP_YAP"/>
    <property type="match status" value="1"/>
</dbReference>
<sequence length="221" mass="25123">MSKSCQRYPVTSQQHCAMEDFNHLVDMPTSESSFRYMYAESDQYLDVHSSGSQSSVSSPYDVASLMDPNIYAGTYQGLETDDESSQQPTLEQKPKRKRENRYKNAPPSVLSRRRAQNRASQRAYRERKDQRVKDLEQMLNEAKQHNNALGQAYAALQAEYEALKASQFKKIGYPNANNLTYQHSTLPTTSTALSSTEFDLNLYAYHELSANGGYHMFGKTA</sequence>
<evidence type="ECO:0000256" key="2">
    <source>
        <dbReference type="ARBA" id="ARBA00004123"/>
    </source>
</evidence>
<evidence type="ECO:0000256" key="6">
    <source>
        <dbReference type="ARBA" id="ARBA00023163"/>
    </source>
</evidence>
<feature type="domain" description="BZIP" evidence="10">
    <location>
        <begin position="112"/>
        <end position="164"/>
    </location>
</feature>
<keyword evidence="12" id="KW-1185">Reference proteome</keyword>
<evidence type="ECO:0000256" key="4">
    <source>
        <dbReference type="ARBA" id="ARBA00023015"/>
    </source>
</evidence>
<evidence type="ECO:0000259" key="10">
    <source>
        <dbReference type="PROSITE" id="PS50217"/>
    </source>
</evidence>
<dbReference type="Proteomes" id="UP001451303">
    <property type="component" value="Unassembled WGS sequence"/>
</dbReference>
<accession>A0ABR3DU72</accession>
<dbReference type="PROSITE" id="PS00036">
    <property type="entry name" value="BZIP_BASIC"/>
    <property type="match status" value="1"/>
</dbReference>
<dbReference type="InterPro" id="IPR004827">
    <property type="entry name" value="bZIP"/>
</dbReference>
<organism evidence="11 12">
    <name type="scientific">Neurospora intermedia</name>
    <dbReference type="NCBI Taxonomy" id="5142"/>
    <lineage>
        <taxon>Eukaryota</taxon>
        <taxon>Fungi</taxon>
        <taxon>Dikarya</taxon>
        <taxon>Ascomycota</taxon>
        <taxon>Pezizomycotina</taxon>
        <taxon>Sordariomycetes</taxon>
        <taxon>Sordariomycetidae</taxon>
        <taxon>Sordariales</taxon>
        <taxon>Sordariaceae</taxon>
        <taxon>Neurospora</taxon>
    </lineage>
</organism>
<dbReference type="SMART" id="SM00338">
    <property type="entry name" value="BRLZ"/>
    <property type="match status" value="1"/>
</dbReference>
<comment type="subcellular location">
    <subcellularLocation>
        <location evidence="2">Nucleus</location>
    </subcellularLocation>
</comment>
<dbReference type="SUPFAM" id="SSF57959">
    <property type="entry name" value="Leucine zipper domain"/>
    <property type="match status" value="1"/>
</dbReference>
<dbReference type="InterPro" id="IPR050936">
    <property type="entry name" value="AP-1-like"/>
</dbReference>
<reference evidence="11 12" key="1">
    <citation type="submission" date="2023-09" db="EMBL/GenBank/DDBJ databases">
        <title>Multi-omics analysis of a traditional fermented food reveals byproduct-associated fungal strains for waste-to-food upcycling.</title>
        <authorList>
            <consortium name="Lawrence Berkeley National Laboratory"/>
            <person name="Rekdal V.M."/>
            <person name="Villalobos-Escobedo J.M."/>
            <person name="Rodriguez-Valeron N."/>
            <person name="Garcia M.O."/>
            <person name="Vasquez D.P."/>
            <person name="Damayanti I."/>
            <person name="Sorensen P.M."/>
            <person name="Baidoo E.E."/>
            <person name="De Carvalho A.C."/>
            <person name="Riley R."/>
            <person name="Lipzen A."/>
            <person name="He G."/>
            <person name="Yan M."/>
            <person name="Haridas S."/>
            <person name="Daum C."/>
            <person name="Yoshinaga Y."/>
            <person name="Ng V."/>
            <person name="Grigoriev I.V."/>
            <person name="Munk R."/>
            <person name="Nuraida L."/>
            <person name="Wijaya C.H."/>
            <person name="Morales P.-C."/>
            <person name="Keasling J.D."/>
        </authorList>
    </citation>
    <scope>NUCLEOTIDE SEQUENCE [LARGE SCALE GENOMIC DNA]</scope>
    <source>
        <strain evidence="11 12">FGSC 2613</strain>
    </source>
</reference>
<feature type="region of interest" description="Disordered" evidence="9">
    <location>
        <begin position="78"/>
        <end position="129"/>
    </location>
</feature>
<comment type="function">
    <text evidence="1">Putative transcription factor.</text>
</comment>
<dbReference type="PANTHER" id="PTHR40621:SF11">
    <property type="entry name" value="TRANSCRIPTION FACTOR KAPC-RELATED"/>
    <property type="match status" value="1"/>
</dbReference>